<dbReference type="Gene3D" id="1.10.260.40">
    <property type="entry name" value="lambda repressor-like DNA-binding domains"/>
    <property type="match status" value="1"/>
</dbReference>
<dbReference type="CDD" id="cd00093">
    <property type="entry name" value="HTH_XRE"/>
    <property type="match status" value="1"/>
</dbReference>
<keyword evidence="3" id="KW-1185">Reference proteome</keyword>
<evidence type="ECO:0000313" key="3">
    <source>
        <dbReference type="Proteomes" id="UP001550628"/>
    </source>
</evidence>
<gene>
    <name evidence="2" type="ORF">ABZ510_10530</name>
</gene>
<organism evidence="2 3">
    <name type="scientific">Nocardia rhamnosiphila</name>
    <dbReference type="NCBI Taxonomy" id="426716"/>
    <lineage>
        <taxon>Bacteria</taxon>
        <taxon>Bacillati</taxon>
        <taxon>Actinomycetota</taxon>
        <taxon>Actinomycetes</taxon>
        <taxon>Mycobacteriales</taxon>
        <taxon>Nocardiaceae</taxon>
        <taxon>Nocardia</taxon>
    </lineage>
</organism>
<dbReference type="Proteomes" id="UP001550628">
    <property type="component" value="Unassembled WGS sequence"/>
</dbReference>
<dbReference type="Pfam" id="PF13560">
    <property type="entry name" value="HTH_31"/>
    <property type="match status" value="1"/>
</dbReference>
<dbReference type="InterPro" id="IPR010982">
    <property type="entry name" value="Lambda_DNA-bd_dom_sf"/>
</dbReference>
<feature type="domain" description="HTH cro/C1-type" evidence="1">
    <location>
        <begin position="11"/>
        <end position="66"/>
    </location>
</feature>
<dbReference type="InterPro" id="IPR001387">
    <property type="entry name" value="Cro/C1-type_HTH"/>
</dbReference>
<sequence>MAADDGMGRALRRIRHARGKSLAVVAGLAGISTSYLSRLESGERALDRRSLIIALANALEVAPSEITRNAVGVSGELEEDRSLGDVRLSLLQASIGEPGGEIVPVDVLRSRAKDILEAQRRCEYALVGAQLPGLVRDLHTSLLAGRDDRELLELSVLTHVQGTQAWLSDIGAGSDLAWQASVLARRAAERLDDPLFGAVSAFGTSFGLIAAGGFDSARSLLTTAEPGTATPEATQVTGMLTLTHALVSAAQGNTAERHAALGQADELAARTGDANAMWLGFGPSNVGIWRMSVALESGEHHEAAAIAETVNPRALSPTRQAAYYREYGRALARIPRRQTEAVLMLRRAEKISPARIHRHPFMRAVLAELLARAKKDAVGRELRGMAYRSGLSL</sequence>
<dbReference type="SMART" id="SM00530">
    <property type="entry name" value="HTH_XRE"/>
    <property type="match status" value="1"/>
</dbReference>
<dbReference type="SUPFAM" id="SSF47413">
    <property type="entry name" value="lambda repressor-like DNA-binding domains"/>
    <property type="match status" value="1"/>
</dbReference>
<protein>
    <submittedName>
        <fullName evidence="2">Helix-turn-helix transcriptional regulator</fullName>
    </submittedName>
</protein>
<evidence type="ECO:0000313" key="2">
    <source>
        <dbReference type="EMBL" id="MEU1952287.1"/>
    </source>
</evidence>
<accession>A0ABV2WN19</accession>
<proteinExistence type="predicted"/>
<evidence type="ECO:0000259" key="1">
    <source>
        <dbReference type="PROSITE" id="PS50943"/>
    </source>
</evidence>
<comment type="caution">
    <text evidence="2">The sequence shown here is derived from an EMBL/GenBank/DDBJ whole genome shotgun (WGS) entry which is preliminary data.</text>
</comment>
<dbReference type="PROSITE" id="PS50943">
    <property type="entry name" value="HTH_CROC1"/>
    <property type="match status" value="1"/>
</dbReference>
<dbReference type="RefSeq" id="WP_356956935.1">
    <property type="nucleotide sequence ID" value="NZ_JBEYBD010000007.1"/>
</dbReference>
<dbReference type="EMBL" id="JBEYBF010000005">
    <property type="protein sequence ID" value="MEU1952287.1"/>
    <property type="molecule type" value="Genomic_DNA"/>
</dbReference>
<name>A0ABV2WN19_9NOCA</name>
<reference evidence="2 3" key="1">
    <citation type="submission" date="2024-06" db="EMBL/GenBank/DDBJ databases">
        <title>The Natural Products Discovery Center: Release of the First 8490 Sequenced Strains for Exploring Actinobacteria Biosynthetic Diversity.</title>
        <authorList>
            <person name="Kalkreuter E."/>
            <person name="Kautsar S.A."/>
            <person name="Yang D."/>
            <person name="Bader C.D."/>
            <person name="Teijaro C.N."/>
            <person name="Fluegel L."/>
            <person name="Davis C.M."/>
            <person name="Simpson J.R."/>
            <person name="Lauterbach L."/>
            <person name="Steele A.D."/>
            <person name="Gui C."/>
            <person name="Meng S."/>
            <person name="Li G."/>
            <person name="Viehrig K."/>
            <person name="Ye F."/>
            <person name="Su P."/>
            <person name="Kiefer A.F."/>
            <person name="Nichols A."/>
            <person name="Cepeda A.J."/>
            <person name="Yan W."/>
            <person name="Fan B."/>
            <person name="Jiang Y."/>
            <person name="Adhikari A."/>
            <person name="Zheng C.-J."/>
            <person name="Schuster L."/>
            <person name="Cowan T.M."/>
            <person name="Smanski M.J."/>
            <person name="Chevrette M.G."/>
            <person name="De Carvalho L.P.S."/>
            <person name="Shen B."/>
        </authorList>
    </citation>
    <scope>NUCLEOTIDE SEQUENCE [LARGE SCALE GENOMIC DNA]</scope>
    <source>
        <strain evidence="2 3">NPDC019708</strain>
    </source>
</reference>